<feature type="transmembrane region" description="Helical" evidence="17">
    <location>
        <begin position="298"/>
        <end position="318"/>
    </location>
</feature>
<feature type="transmembrane region" description="Helical" evidence="17">
    <location>
        <begin position="330"/>
        <end position="349"/>
    </location>
</feature>
<dbReference type="GO" id="GO:0071555">
    <property type="term" value="P:cell wall organization"/>
    <property type="evidence" value="ECO:0007669"/>
    <property type="project" value="UniProtKB-KW"/>
</dbReference>
<comment type="similarity">
    <text evidence="15 17">Belongs to the SEDS family. FtsW subfamily.</text>
</comment>
<feature type="transmembrane region" description="Helical" evidence="17">
    <location>
        <begin position="35"/>
        <end position="59"/>
    </location>
</feature>
<dbReference type="InterPro" id="IPR001182">
    <property type="entry name" value="FtsW/RodA"/>
</dbReference>
<comment type="subcellular location">
    <subcellularLocation>
        <location evidence="17">Cell inner membrane</location>
        <topology evidence="17">Multi-pass membrane protein</topology>
    </subcellularLocation>
    <subcellularLocation>
        <location evidence="1">Cell membrane</location>
        <topology evidence="1">Multi-pass membrane protein</topology>
    </subcellularLocation>
    <text evidence="17">Localizes to the division septum.</text>
</comment>
<keyword evidence="5 17" id="KW-0132">Cell division</keyword>
<evidence type="ECO:0000256" key="3">
    <source>
        <dbReference type="ARBA" id="ARBA00022475"/>
    </source>
</evidence>
<evidence type="ECO:0000256" key="2">
    <source>
        <dbReference type="ARBA" id="ARBA00004752"/>
    </source>
</evidence>
<keyword evidence="8 17" id="KW-0812">Transmembrane</keyword>
<keyword evidence="4 17" id="KW-0997">Cell inner membrane</keyword>
<evidence type="ECO:0000256" key="11">
    <source>
        <dbReference type="ARBA" id="ARBA00022989"/>
    </source>
</evidence>
<comment type="catalytic activity">
    <reaction evidence="16 17">
        <text>[GlcNAc-(1-&gt;4)-Mur2Ac(oyl-L-Ala-gamma-D-Glu-L-Lys-D-Ala-D-Ala)](n)-di-trans,octa-cis-undecaprenyl diphosphate + beta-D-GlcNAc-(1-&gt;4)-Mur2Ac(oyl-L-Ala-gamma-D-Glu-L-Lys-D-Ala-D-Ala)-di-trans,octa-cis-undecaprenyl diphosphate = [GlcNAc-(1-&gt;4)-Mur2Ac(oyl-L-Ala-gamma-D-Glu-L-Lys-D-Ala-D-Ala)](n+1)-di-trans,octa-cis-undecaprenyl diphosphate + di-trans,octa-cis-undecaprenyl diphosphate + H(+)</text>
        <dbReference type="Rhea" id="RHEA:23708"/>
        <dbReference type="Rhea" id="RHEA-COMP:9602"/>
        <dbReference type="Rhea" id="RHEA-COMP:9603"/>
        <dbReference type="ChEBI" id="CHEBI:15378"/>
        <dbReference type="ChEBI" id="CHEBI:58405"/>
        <dbReference type="ChEBI" id="CHEBI:60033"/>
        <dbReference type="ChEBI" id="CHEBI:78435"/>
        <dbReference type="EC" id="2.4.99.28"/>
    </reaction>
</comment>
<evidence type="ECO:0000256" key="1">
    <source>
        <dbReference type="ARBA" id="ARBA00004651"/>
    </source>
</evidence>
<comment type="caution">
    <text evidence="19">The sequence shown here is derived from an EMBL/GenBank/DDBJ whole genome shotgun (WGS) entry which is preliminary data.</text>
</comment>
<accession>A0A5M8FSG0</accession>
<feature type="transmembrane region" description="Helical" evidence="17">
    <location>
        <begin position="215"/>
        <end position="235"/>
    </location>
</feature>
<dbReference type="EC" id="2.4.99.28" evidence="17"/>
<evidence type="ECO:0000256" key="7">
    <source>
        <dbReference type="ARBA" id="ARBA00022679"/>
    </source>
</evidence>
<feature type="transmembrane region" description="Helical" evidence="17">
    <location>
        <begin position="99"/>
        <end position="119"/>
    </location>
</feature>
<protein>
    <recommendedName>
        <fullName evidence="17">Probable peptidoglycan glycosyltransferase FtsW</fullName>
        <shortName evidence="17">PGT</shortName>
        <ecNumber evidence="17">2.4.99.28</ecNumber>
    </recommendedName>
    <alternativeName>
        <fullName evidence="17">Cell division protein FtsW</fullName>
    </alternativeName>
    <alternativeName>
        <fullName evidence="17">Cell wall polymerase</fullName>
    </alternativeName>
    <alternativeName>
        <fullName evidence="17">Peptidoglycan polymerase</fullName>
        <shortName evidence="17">PG polymerase</shortName>
    </alternativeName>
</protein>
<evidence type="ECO:0000256" key="5">
    <source>
        <dbReference type="ARBA" id="ARBA00022618"/>
    </source>
</evidence>
<evidence type="ECO:0000256" key="16">
    <source>
        <dbReference type="ARBA" id="ARBA00049902"/>
    </source>
</evidence>
<feature type="transmembrane region" description="Helical" evidence="17">
    <location>
        <begin position="191"/>
        <end position="208"/>
    </location>
</feature>
<keyword evidence="11 17" id="KW-1133">Transmembrane helix</keyword>
<feature type="transmembrane region" description="Helical" evidence="17">
    <location>
        <begin position="71"/>
        <end position="93"/>
    </location>
</feature>
<dbReference type="UniPathway" id="UPA00219"/>
<evidence type="ECO:0000256" key="6">
    <source>
        <dbReference type="ARBA" id="ARBA00022676"/>
    </source>
</evidence>
<keyword evidence="12 17" id="KW-0472">Membrane</keyword>
<evidence type="ECO:0000256" key="13">
    <source>
        <dbReference type="ARBA" id="ARBA00023306"/>
    </source>
</evidence>
<dbReference type="GO" id="GO:0005886">
    <property type="term" value="C:plasma membrane"/>
    <property type="evidence" value="ECO:0007669"/>
    <property type="project" value="UniProtKB-SubCell"/>
</dbReference>
<dbReference type="HAMAP" id="MF_00913">
    <property type="entry name" value="PGT_FtsW_proteobact"/>
    <property type="match status" value="1"/>
</dbReference>
<evidence type="ECO:0000256" key="15">
    <source>
        <dbReference type="ARBA" id="ARBA00038053"/>
    </source>
</evidence>
<evidence type="ECO:0000256" key="17">
    <source>
        <dbReference type="HAMAP-Rule" id="MF_00913"/>
    </source>
</evidence>
<gene>
    <name evidence="17 19" type="primary">ftsW</name>
    <name evidence="19" type="ORF">F2Q65_04405</name>
</gene>
<comment type="function">
    <text evidence="17">Peptidoglycan polymerase that is essential for cell division.</text>
</comment>
<feature type="transmembrane region" description="Helical" evidence="17">
    <location>
        <begin position="369"/>
        <end position="388"/>
    </location>
</feature>
<keyword evidence="20" id="KW-1185">Reference proteome</keyword>
<dbReference type="GO" id="GO:0015648">
    <property type="term" value="F:lipid-linked peptidoglycan transporter activity"/>
    <property type="evidence" value="ECO:0007669"/>
    <property type="project" value="TreeGrafter"/>
</dbReference>
<keyword evidence="13 17" id="KW-0131">Cell cycle</keyword>
<evidence type="ECO:0000256" key="8">
    <source>
        <dbReference type="ARBA" id="ARBA00022692"/>
    </source>
</evidence>
<keyword evidence="7 17" id="KW-0808">Transferase</keyword>
<dbReference type="EMBL" id="VWXX01000004">
    <property type="protein sequence ID" value="KAA6186625.1"/>
    <property type="molecule type" value="Genomic_DNA"/>
</dbReference>
<keyword evidence="6 17" id="KW-0328">Glycosyltransferase</keyword>
<organism evidence="19 20">
    <name type="scientific">Thiohalocapsa marina</name>
    <dbReference type="NCBI Taxonomy" id="424902"/>
    <lineage>
        <taxon>Bacteria</taxon>
        <taxon>Pseudomonadati</taxon>
        <taxon>Pseudomonadota</taxon>
        <taxon>Gammaproteobacteria</taxon>
        <taxon>Chromatiales</taxon>
        <taxon>Chromatiaceae</taxon>
        <taxon>Thiohalocapsa</taxon>
    </lineage>
</organism>
<dbReference type="Pfam" id="PF01098">
    <property type="entry name" value="FTSW_RODA_SPOVE"/>
    <property type="match status" value="1"/>
</dbReference>
<dbReference type="NCBIfam" id="TIGR02614">
    <property type="entry name" value="ftsW"/>
    <property type="match status" value="1"/>
</dbReference>
<dbReference type="Proteomes" id="UP000322981">
    <property type="component" value="Unassembled WGS sequence"/>
</dbReference>
<evidence type="ECO:0000313" key="19">
    <source>
        <dbReference type="EMBL" id="KAA6186625.1"/>
    </source>
</evidence>
<evidence type="ECO:0000256" key="10">
    <source>
        <dbReference type="ARBA" id="ARBA00022984"/>
    </source>
</evidence>
<keyword evidence="14 17" id="KW-0961">Cell wall biogenesis/degradation</keyword>
<keyword evidence="3 17" id="KW-1003">Cell membrane</keyword>
<feature type="transmembrane region" description="Helical" evidence="17">
    <location>
        <begin position="168"/>
        <end position="185"/>
    </location>
</feature>
<dbReference type="PANTHER" id="PTHR30474">
    <property type="entry name" value="CELL CYCLE PROTEIN"/>
    <property type="match status" value="1"/>
</dbReference>
<dbReference type="RefSeq" id="WP_150090833.1">
    <property type="nucleotide sequence ID" value="NZ_VWXX01000004.1"/>
</dbReference>
<evidence type="ECO:0000256" key="9">
    <source>
        <dbReference type="ARBA" id="ARBA00022960"/>
    </source>
</evidence>
<proteinExistence type="inferred from homology"/>
<dbReference type="AlphaFoldDB" id="A0A5M8FSG0"/>
<dbReference type="InterPro" id="IPR013437">
    <property type="entry name" value="FtsW"/>
</dbReference>
<evidence type="ECO:0000313" key="20">
    <source>
        <dbReference type="Proteomes" id="UP000322981"/>
    </source>
</evidence>
<name>A0A5M8FSG0_9GAMM</name>
<dbReference type="OrthoDB" id="9768187at2"/>
<keyword evidence="9 17" id="KW-0133">Cell shape</keyword>
<dbReference type="GO" id="GO:0009252">
    <property type="term" value="P:peptidoglycan biosynthetic process"/>
    <property type="evidence" value="ECO:0007669"/>
    <property type="project" value="UniProtKB-UniRule"/>
</dbReference>
<evidence type="ECO:0000256" key="18">
    <source>
        <dbReference type="SAM" id="MobiDB-lite"/>
    </source>
</evidence>
<evidence type="ECO:0000256" key="4">
    <source>
        <dbReference type="ARBA" id="ARBA00022519"/>
    </source>
</evidence>
<dbReference type="GO" id="GO:0008955">
    <property type="term" value="F:peptidoglycan glycosyltransferase activity"/>
    <property type="evidence" value="ECO:0007669"/>
    <property type="project" value="UniProtKB-UniRule"/>
</dbReference>
<keyword evidence="10 17" id="KW-0573">Peptidoglycan synthesis</keyword>
<evidence type="ECO:0000256" key="14">
    <source>
        <dbReference type="ARBA" id="ARBA00023316"/>
    </source>
</evidence>
<feature type="region of interest" description="Disordered" evidence="18">
    <location>
        <begin position="1"/>
        <end position="23"/>
    </location>
</feature>
<sequence>MTSILATRPAARAVPRGHQSPHQPRLDGLGAGLDLGLLICVAFLLGLGFVMVTSASMPIADRNYGDPFFYVLRHGFALGLALICGALCFAVPLHAWQRAAPWLLALGIALLVLLLLPGVGRTVNGATRWVPLGVFSLQPSELLKFFATLYVSDYMVRRRLEVQTSFSGFLRPMVSIGIACALIMAQPDFGTAAVILMTVMGLLFLGGVNLRYLGLLVPAVAGLLVMLILVEPYRLTRVTSFLRPFDDPYNTGYQLSQALIAFGRGEWLGVGLGNGIQKQFYLPEAHTDFLLAVIGEEFGLLGVLLIIALFAFIVWRAFDIGARAHARGALFSCYLAHGFGLLLGMQVFINVGVNTGLLPTKGLPLPFMSYGSNALIVAVMMAAVLLRIDFELRRRKGEPIPNGRVQPVLRSRRWSRA</sequence>
<evidence type="ECO:0000256" key="12">
    <source>
        <dbReference type="ARBA" id="ARBA00023136"/>
    </source>
</evidence>
<reference evidence="19 20" key="1">
    <citation type="submission" date="2019-09" db="EMBL/GenBank/DDBJ databases">
        <title>Whole-genome sequence of the purple sulfur bacterium Thiohalocapsa marina DSM 19078.</title>
        <authorList>
            <person name="Kyndt J.A."/>
            <person name="Meyer T.E."/>
        </authorList>
    </citation>
    <scope>NUCLEOTIDE SEQUENCE [LARGE SCALE GENOMIC DNA]</scope>
    <source>
        <strain evidence="19 20">DSM 19078</strain>
    </source>
</reference>
<dbReference type="GO" id="GO:0043093">
    <property type="term" value="P:FtsZ-dependent cytokinesis"/>
    <property type="evidence" value="ECO:0007669"/>
    <property type="project" value="UniProtKB-UniRule"/>
</dbReference>
<dbReference type="GO" id="GO:0032153">
    <property type="term" value="C:cell division site"/>
    <property type="evidence" value="ECO:0007669"/>
    <property type="project" value="UniProtKB-UniRule"/>
</dbReference>
<dbReference type="GO" id="GO:0008360">
    <property type="term" value="P:regulation of cell shape"/>
    <property type="evidence" value="ECO:0007669"/>
    <property type="project" value="UniProtKB-KW"/>
</dbReference>
<comment type="pathway">
    <text evidence="2 17">Cell wall biogenesis; peptidoglycan biosynthesis.</text>
</comment>
<dbReference type="PANTHER" id="PTHR30474:SF2">
    <property type="entry name" value="PEPTIDOGLYCAN GLYCOSYLTRANSFERASE FTSW-RELATED"/>
    <property type="match status" value="1"/>
</dbReference>